<dbReference type="STRING" id="1379910.TH63_13290"/>
<evidence type="ECO:0000256" key="3">
    <source>
        <dbReference type="ARBA" id="ARBA00007275"/>
    </source>
</evidence>
<evidence type="ECO:0000256" key="7">
    <source>
        <dbReference type="ARBA" id="ARBA00032272"/>
    </source>
</evidence>
<dbReference type="GO" id="GO:0005829">
    <property type="term" value="C:cytosol"/>
    <property type="evidence" value="ECO:0007669"/>
    <property type="project" value="TreeGrafter"/>
</dbReference>
<protein>
    <recommendedName>
        <fullName evidence="4">GDP-mannose pyrophosphatase</fullName>
    </recommendedName>
    <alternativeName>
        <fullName evidence="6">GDP-mannose hydrolase</fullName>
    </alternativeName>
    <alternativeName>
        <fullName evidence="7">GDPMK</fullName>
    </alternativeName>
</protein>
<keyword evidence="5 9" id="KW-0378">Hydrolase</keyword>
<comment type="cofactor">
    <cofactor evidence="2">
        <name>Mg(2+)</name>
        <dbReference type="ChEBI" id="CHEBI:18420"/>
    </cofactor>
</comment>
<dbReference type="SUPFAM" id="SSF55811">
    <property type="entry name" value="Nudix"/>
    <property type="match status" value="1"/>
</dbReference>
<dbReference type="Gene3D" id="3.90.79.10">
    <property type="entry name" value="Nucleoside Triphosphate Pyrophosphohydrolase"/>
    <property type="match status" value="1"/>
</dbReference>
<evidence type="ECO:0000256" key="2">
    <source>
        <dbReference type="ARBA" id="ARBA00001946"/>
    </source>
</evidence>
<dbReference type="RefSeq" id="WP_048921368.1">
    <property type="nucleotide sequence ID" value="NZ_CP010777.1"/>
</dbReference>
<dbReference type="Proteomes" id="UP000036458">
    <property type="component" value="Chromosome"/>
</dbReference>
<dbReference type="PROSITE" id="PS51462">
    <property type="entry name" value="NUDIX"/>
    <property type="match status" value="1"/>
</dbReference>
<dbReference type="OrthoDB" id="9806150at2"/>
<evidence type="ECO:0000313" key="10">
    <source>
        <dbReference type="Proteomes" id="UP000036458"/>
    </source>
</evidence>
<dbReference type="AlphaFoldDB" id="A0A0H4W7G0"/>
<reference evidence="9 10" key="1">
    <citation type="submission" date="2015-01" db="EMBL/GenBank/DDBJ databases">
        <title>Rufibacter sp./DG31D/ whole genome sequencing.</title>
        <authorList>
            <person name="Kim M.K."/>
            <person name="Srinivasan S."/>
            <person name="Lee J.-J."/>
        </authorList>
    </citation>
    <scope>NUCLEOTIDE SEQUENCE [LARGE SCALE GENOMIC DNA]</scope>
    <source>
        <strain evidence="9 10">DG31D</strain>
    </source>
</reference>
<comment type="similarity">
    <text evidence="3">Belongs to the Nudix hydrolase family. NudK subfamily.</text>
</comment>
<dbReference type="InterPro" id="IPR015797">
    <property type="entry name" value="NUDIX_hydrolase-like_dom_sf"/>
</dbReference>
<accession>A0A0H4W7G0</accession>
<dbReference type="KEGG" id="ruf:TH63_13290"/>
<evidence type="ECO:0000256" key="4">
    <source>
        <dbReference type="ARBA" id="ARBA00016377"/>
    </source>
</evidence>
<dbReference type="PANTHER" id="PTHR11839">
    <property type="entry name" value="UDP/ADP-SUGAR PYROPHOSPHATASE"/>
    <property type="match status" value="1"/>
</dbReference>
<proteinExistence type="inferred from homology"/>
<dbReference type="CDD" id="cd03424">
    <property type="entry name" value="NUDIX_ADPRase_Nudt5_UGPPase_Nudt14"/>
    <property type="match status" value="1"/>
</dbReference>
<evidence type="ECO:0000256" key="5">
    <source>
        <dbReference type="ARBA" id="ARBA00022801"/>
    </source>
</evidence>
<dbReference type="EMBL" id="CP010777">
    <property type="protein sequence ID" value="AKQ46376.1"/>
    <property type="molecule type" value="Genomic_DNA"/>
</dbReference>
<keyword evidence="10" id="KW-1185">Reference proteome</keyword>
<dbReference type="PATRIC" id="fig|1379910.4.peg.2885"/>
<feature type="domain" description="Nudix hydrolase" evidence="8">
    <location>
        <begin position="44"/>
        <end position="175"/>
    </location>
</feature>
<gene>
    <name evidence="9" type="ORF">TH63_13290</name>
</gene>
<evidence type="ECO:0000313" key="9">
    <source>
        <dbReference type="EMBL" id="AKQ46376.1"/>
    </source>
</evidence>
<name>A0A0H4W7G0_9BACT</name>
<comment type="catalytic activity">
    <reaction evidence="1">
        <text>GDP-alpha-D-mannose + H2O = alpha-D-mannose 1-phosphate + GMP + 2 H(+)</text>
        <dbReference type="Rhea" id="RHEA:27978"/>
        <dbReference type="ChEBI" id="CHEBI:15377"/>
        <dbReference type="ChEBI" id="CHEBI:15378"/>
        <dbReference type="ChEBI" id="CHEBI:57527"/>
        <dbReference type="ChEBI" id="CHEBI:58115"/>
        <dbReference type="ChEBI" id="CHEBI:58409"/>
    </reaction>
</comment>
<dbReference type="GO" id="GO:0006753">
    <property type="term" value="P:nucleoside phosphate metabolic process"/>
    <property type="evidence" value="ECO:0007669"/>
    <property type="project" value="TreeGrafter"/>
</dbReference>
<dbReference type="InterPro" id="IPR000086">
    <property type="entry name" value="NUDIX_hydrolase_dom"/>
</dbReference>
<evidence type="ECO:0000259" key="8">
    <source>
        <dbReference type="PROSITE" id="PS51462"/>
    </source>
</evidence>
<dbReference type="Pfam" id="PF00293">
    <property type="entry name" value="NUDIX"/>
    <property type="match status" value="1"/>
</dbReference>
<evidence type="ECO:0000256" key="1">
    <source>
        <dbReference type="ARBA" id="ARBA00000847"/>
    </source>
</evidence>
<evidence type="ECO:0000256" key="6">
    <source>
        <dbReference type="ARBA" id="ARBA00032162"/>
    </source>
</evidence>
<organism evidence="9 10">
    <name type="scientific">Rufibacter radiotolerans</name>
    <dbReference type="NCBI Taxonomy" id="1379910"/>
    <lineage>
        <taxon>Bacteria</taxon>
        <taxon>Pseudomonadati</taxon>
        <taxon>Bacteroidota</taxon>
        <taxon>Cytophagia</taxon>
        <taxon>Cytophagales</taxon>
        <taxon>Hymenobacteraceae</taxon>
        <taxon>Rufibacter</taxon>
    </lineage>
</organism>
<sequence>MPSTPRPWRLLRSNIAFKHKWYTLRRDEVELSNGHVVDDFFVSERPDGAMVFPVTEQNEVLFVRQYKHAAGKVFLEVPAGSFFPDQEDAKEAATRELLEETGAVLTQELIPLGVLHDNPAKDTNRLHLFLARNVRIEQAQVLDTTEDIEVVKVPLDQVLGKVLNGEICVSGSVALCFLALRHLQVS</sequence>
<dbReference type="GO" id="GO:0019693">
    <property type="term" value="P:ribose phosphate metabolic process"/>
    <property type="evidence" value="ECO:0007669"/>
    <property type="project" value="TreeGrafter"/>
</dbReference>
<dbReference type="GO" id="GO:0016787">
    <property type="term" value="F:hydrolase activity"/>
    <property type="evidence" value="ECO:0007669"/>
    <property type="project" value="UniProtKB-KW"/>
</dbReference>
<dbReference type="PANTHER" id="PTHR11839:SF18">
    <property type="entry name" value="NUDIX HYDROLASE DOMAIN-CONTAINING PROTEIN"/>
    <property type="match status" value="1"/>
</dbReference>